<dbReference type="RefSeq" id="WP_256312684.1">
    <property type="nucleotide sequence ID" value="NZ_JANGAC010000018.1"/>
</dbReference>
<reference evidence="2 3" key="1">
    <citation type="submission" date="2022-06" db="EMBL/GenBank/DDBJ databases">
        <title>Isolation of gut microbiota from human fecal samples.</title>
        <authorList>
            <person name="Pamer E.G."/>
            <person name="Barat B."/>
            <person name="Waligurski E."/>
            <person name="Medina S."/>
            <person name="Paddock L."/>
            <person name="Mostad J."/>
        </authorList>
    </citation>
    <scope>NUCLEOTIDE SEQUENCE [LARGE SCALE GENOMIC DNA]</scope>
    <source>
        <strain evidence="2 3">DFI.7.95</strain>
    </source>
</reference>
<accession>A0ABT1SFA6</accession>
<dbReference type="Pfam" id="PF08818">
    <property type="entry name" value="DUF1801"/>
    <property type="match status" value="1"/>
</dbReference>
<sequence length="119" mass="13739">MQESVKLKTIDEYIGTCSKEIQPKLRKLRQIILDASPELTEKVSWNMPTFYFKGNVIHFAAHKKHIGLYCGAETVKIFSNILHSYKTSNGTIQISNDRELDIDLIQNIVRFNIEGNRNK</sequence>
<dbReference type="Proteomes" id="UP001524478">
    <property type="component" value="Unassembled WGS sequence"/>
</dbReference>
<dbReference type="EMBL" id="JANGAC010000018">
    <property type="protein sequence ID" value="MCQ4925094.1"/>
    <property type="molecule type" value="Genomic_DNA"/>
</dbReference>
<name>A0ABT1SFA6_9FIRM</name>
<evidence type="ECO:0000313" key="2">
    <source>
        <dbReference type="EMBL" id="MCQ4925094.1"/>
    </source>
</evidence>
<dbReference type="SUPFAM" id="SSF159888">
    <property type="entry name" value="YdhG-like"/>
    <property type="match status" value="1"/>
</dbReference>
<dbReference type="Gene3D" id="3.90.1150.200">
    <property type="match status" value="1"/>
</dbReference>
<dbReference type="InterPro" id="IPR014922">
    <property type="entry name" value="YdhG-like"/>
</dbReference>
<organism evidence="2 3">
    <name type="scientific">Tissierella carlieri</name>
    <dbReference type="NCBI Taxonomy" id="689904"/>
    <lineage>
        <taxon>Bacteria</taxon>
        <taxon>Bacillati</taxon>
        <taxon>Bacillota</taxon>
        <taxon>Tissierellia</taxon>
        <taxon>Tissierellales</taxon>
        <taxon>Tissierellaceae</taxon>
        <taxon>Tissierella</taxon>
    </lineage>
</organism>
<evidence type="ECO:0000259" key="1">
    <source>
        <dbReference type="Pfam" id="PF08818"/>
    </source>
</evidence>
<gene>
    <name evidence="2" type="ORF">NE686_18475</name>
</gene>
<proteinExistence type="predicted"/>
<protein>
    <submittedName>
        <fullName evidence="2">DUF1801 domain-containing protein</fullName>
    </submittedName>
</protein>
<comment type="caution">
    <text evidence="2">The sequence shown here is derived from an EMBL/GenBank/DDBJ whole genome shotgun (WGS) entry which is preliminary data.</text>
</comment>
<keyword evidence="3" id="KW-1185">Reference proteome</keyword>
<evidence type="ECO:0000313" key="3">
    <source>
        <dbReference type="Proteomes" id="UP001524478"/>
    </source>
</evidence>
<feature type="domain" description="YdhG-like" evidence="1">
    <location>
        <begin position="22"/>
        <end position="113"/>
    </location>
</feature>